<keyword evidence="2" id="KW-0812">Transmembrane</keyword>
<gene>
    <name evidence="4" type="ORF">LY89DRAFT_736413</name>
</gene>
<feature type="transmembrane region" description="Helical" evidence="2">
    <location>
        <begin position="340"/>
        <end position="359"/>
    </location>
</feature>
<sequence>MCISLHTNFYHNCGHEQFVLIPSVNPTCPRQLESLRYVENEYCPRCTWKGKLLRFAFPRVWQELGAGIPCQGFTGQVMRTIRMPWYAKYNYTKRTLWQERNRYYRLKFEYIHRKHERNMAAERLEQQRNGESALDWVCFLRASRPGVLNPSPDVYCEFADESGDHLDEISEDRDTCAICQNRTNLGPNDPESCQGSGYIDEAGNMVGGEPVFLLCRHVFGLGCIRQWIEGSETLTQHDTCPMCQNVFEFHREVPYRAPPWWAAAQAYDTLPITGKIMYWPPRLIQLLVVFLTPFWEWCLRVAQIPSTMITGTQQWYATTRVEVARFREWRQILRYDRENFVAWIEVMVDYYVYLTLVSLCLSHPFWLSCTNVLMATIGAATYWWSRPRPLAGEGSERFAAYLIFSFLGNFAEWLIENLMRGWFVRWYDYVWALVYLLCWGRILWAYT</sequence>
<dbReference type="EMBL" id="KQ947420">
    <property type="protein sequence ID" value="KUJ14367.1"/>
    <property type="molecule type" value="Genomic_DNA"/>
</dbReference>
<evidence type="ECO:0000256" key="1">
    <source>
        <dbReference type="PROSITE-ProRule" id="PRU00175"/>
    </source>
</evidence>
<name>A0A194X3G7_MOLSC</name>
<evidence type="ECO:0000313" key="5">
    <source>
        <dbReference type="Proteomes" id="UP000070700"/>
    </source>
</evidence>
<feature type="domain" description="RING-type" evidence="3">
    <location>
        <begin position="176"/>
        <end position="244"/>
    </location>
</feature>
<dbReference type="SMART" id="SM00184">
    <property type="entry name" value="RING"/>
    <property type="match status" value="1"/>
</dbReference>
<dbReference type="InterPro" id="IPR001841">
    <property type="entry name" value="Znf_RING"/>
</dbReference>
<evidence type="ECO:0000259" key="3">
    <source>
        <dbReference type="PROSITE" id="PS50089"/>
    </source>
</evidence>
<keyword evidence="5" id="KW-1185">Reference proteome</keyword>
<keyword evidence="2" id="KW-1133">Transmembrane helix</keyword>
<dbReference type="InterPro" id="IPR013083">
    <property type="entry name" value="Znf_RING/FYVE/PHD"/>
</dbReference>
<evidence type="ECO:0000313" key="4">
    <source>
        <dbReference type="EMBL" id="KUJ14367.1"/>
    </source>
</evidence>
<dbReference type="InParanoid" id="A0A194X3G7"/>
<feature type="transmembrane region" description="Helical" evidence="2">
    <location>
        <begin position="397"/>
        <end position="415"/>
    </location>
</feature>
<reference evidence="4 5" key="1">
    <citation type="submission" date="2015-10" db="EMBL/GenBank/DDBJ databases">
        <title>Full genome of DAOMC 229536 Phialocephala scopiformis, a fungal endophyte of spruce producing the potent anti-insectan compound rugulosin.</title>
        <authorList>
            <consortium name="DOE Joint Genome Institute"/>
            <person name="Walker A.K."/>
            <person name="Frasz S.L."/>
            <person name="Seifert K.A."/>
            <person name="Miller J.D."/>
            <person name="Mondo S.J."/>
            <person name="Labutti K."/>
            <person name="Lipzen A."/>
            <person name="Dockter R."/>
            <person name="Kennedy M."/>
            <person name="Grigoriev I.V."/>
            <person name="Spatafora J.W."/>
        </authorList>
    </citation>
    <scope>NUCLEOTIDE SEQUENCE [LARGE SCALE GENOMIC DNA]</scope>
    <source>
        <strain evidence="4 5">CBS 120377</strain>
    </source>
</reference>
<accession>A0A194X3G7</accession>
<dbReference type="Proteomes" id="UP000070700">
    <property type="component" value="Unassembled WGS sequence"/>
</dbReference>
<organism evidence="4 5">
    <name type="scientific">Mollisia scopiformis</name>
    <name type="common">Conifer needle endophyte fungus</name>
    <name type="synonym">Phialocephala scopiformis</name>
    <dbReference type="NCBI Taxonomy" id="149040"/>
    <lineage>
        <taxon>Eukaryota</taxon>
        <taxon>Fungi</taxon>
        <taxon>Dikarya</taxon>
        <taxon>Ascomycota</taxon>
        <taxon>Pezizomycotina</taxon>
        <taxon>Leotiomycetes</taxon>
        <taxon>Helotiales</taxon>
        <taxon>Mollisiaceae</taxon>
        <taxon>Mollisia</taxon>
    </lineage>
</organism>
<dbReference type="GeneID" id="28829845"/>
<proteinExistence type="predicted"/>
<dbReference type="GO" id="GO:0008270">
    <property type="term" value="F:zinc ion binding"/>
    <property type="evidence" value="ECO:0007669"/>
    <property type="project" value="UniProtKB-KW"/>
</dbReference>
<dbReference type="Gene3D" id="3.30.40.10">
    <property type="entry name" value="Zinc/RING finger domain, C3HC4 (zinc finger)"/>
    <property type="match status" value="1"/>
</dbReference>
<protein>
    <recommendedName>
        <fullName evidence="3">RING-type domain-containing protein</fullName>
    </recommendedName>
</protein>
<dbReference type="SUPFAM" id="SSF57850">
    <property type="entry name" value="RING/U-box"/>
    <property type="match status" value="1"/>
</dbReference>
<keyword evidence="1" id="KW-0862">Zinc</keyword>
<keyword evidence="1" id="KW-0479">Metal-binding</keyword>
<dbReference type="PROSITE" id="PS50089">
    <property type="entry name" value="ZF_RING_2"/>
    <property type="match status" value="1"/>
</dbReference>
<evidence type="ECO:0000256" key="2">
    <source>
        <dbReference type="SAM" id="Phobius"/>
    </source>
</evidence>
<feature type="transmembrane region" description="Helical" evidence="2">
    <location>
        <begin position="427"/>
        <end position="446"/>
    </location>
</feature>
<keyword evidence="2" id="KW-0472">Membrane</keyword>
<dbReference type="RefSeq" id="XP_018068722.1">
    <property type="nucleotide sequence ID" value="XM_018220119.1"/>
</dbReference>
<dbReference type="KEGG" id="psco:LY89DRAFT_736413"/>
<dbReference type="AlphaFoldDB" id="A0A194X3G7"/>
<keyword evidence="1" id="KW-0863">Zinc-finger</keyword>
<feature type="transmembrane region" description="Helical" evidence="2">
    <location>
        <begin position="365"/>
        <end position="385"/>
    </location>
</feature>
<dbReference type="OrthoDB" id="8062037at2759"/>